<organism evidence="2 3">
    <name type="scientific">Labedaea rhizosphaerae</name>
    <dbReference type="NCBI Taxonomy" id="598644"/>
    <lineage>
        <taxon>Bacteria</taxon>
        <taxon>Bacillati</taxon>
        <taxon>Actinomycetota</taxon>
        <taxon>Actinomycetes</taxon>
        <taxon>Pseudonocardiales</taxon>
        <taxon>Pseudonocardiaceae</taxon>
        <taxon>Labedaea</taxon>
    </lineage>
</organism>
<keyword evidence="1" id="KW-1133">Transmembrane helix</keyword>
<comment type="caution">
    <text evidence="2">The sequence shown here is derived from an EMBL/GenBank/DDBJ whole genome shotgun (WGS) entry which is preliminary data.</text>
</comment>
<proteinExistence type="predicted"/>
<dbReference type="AlphaFoldDB" id="A0A4R6SM94"/>
<keyword evidence="1" id="KW-0812">Transmembrane</keyword>
<gene>
    <name evidence="2" type="ORF">EV186_101394</name>
</gene>
<reference evidence="2 3" key="1">
    <citation type="submission" date="2019-03" db="EMBL/GenBank/DDBJ databases">
        <title>Genomic Encyclopedia of Type Strains, Phase IV (KMG-IV): sequencing the most valuable type-strain genomes for metagenomic binning, comparative biology and taxonomic classification.</title>
        <authorList>
            <person name="Goeker M."/>
        </authorList>
    </citation>
    <scope>NUCLEOTIDE SEQUENCE [LARGE SCALE GENOMIC DNA]</scope>
    <source>
        <strain evidence="2 3">DSM 45361</strain>
    </source>
</reference>
<evidence type="ECO:0000313" key="3">
    <source>
        <dbReference type="Proteomes" id="UP000295444"/>
    </source>
</evidence>
<evidence type="ECO:0000313" key="2">
    <source>
        <dbReference type="EMBL" id="TDQ04442.1"/>
    </source>
</evidence>
<keyword evidence="1" id="KW-0472">Membrane</keyword>
<dbReference type="EMBL" id="SNXZ01000001">
    <property type="protein sequence ID" value="TDQ04442.1"/>
    <property type="molecule type" value="Genomic_DNA"/>
</dbReference>
<keyword evidence="3" id="KW-1185">Reference proteome</keyword>
<name>A0A4R6SM94_LABRH</name>
<protein>
    <submittedName>
        <fullName evidence="2">Uncharacterized protein</fullName>
    </submittedName>
</protein>
<feature type="transmembrane region" description="Helical" evidence="1">
    <location>
        <begin position="12"/>
        <end position="35"/>
    </location>
</feature>
<dbReference type="Proteomes" id="UP000295444">
    <property type="component" value="Unassembled WGS sequence"/>
</dbReference>
<dbReference type="RefSeq" id="WP_166658987.1">
    <property type="nucleotide sequence ID" value="NZ_SNXZ01000001.1"/>
</dbReference>
<evidence type="ECO:0000256" key="1">
    <source>
        <dbReference type="SAM" id="Phobius"/>
    </source>
</evidence>
<accession>A0A4R6SM94</accession>
<sequence>MIALFATWTGLVLGVSLLLVMALGPLIVSVDGYFYERKHDKQQMSTFPATADRVSAQP</sequence>